<feature type="domain" description="Arf-GAP" evidence="3">
    <location>
        <begin position="11"/>
        <end position="85"/>
    </location>
</feature>
<dbReference type="PANTHER" id="PTHR46085:SF4">
    <property type="entry name" value="ADP-RIBOSYLATION FACTOR GTPASE-ACTIVATING PROTEIN AGD14-RELATED"/>
    <property type="match status" value="1"/>
</dbReference>
<evidence type="ECO:0000256" key="2">
    <source>
        <dbReference type="SAM" id="MobiDB-lite"/>
    </source>
</evidence>
<dbReference type="CDD" id="cd08838">
    <property type="entry name" value="ArfGap_AGFG"/>
    <property type="match status" value="1"/>
</dbReference>
<dbReference type="PRINTS" id="PR00405">
    <property type="entry name" value="REVINTRACTNG"/>
</dbReference>
<feature type="compositionally biased region" description="Low complexity" evidence="2">
    <location>
        <begin position="129"/>
        <end position="139"/>
    </location>
</feature>
<feature type="compositionally biased region" description="Polar residues" evidence="2">
    <location>
        <begin position="209"/>
        <end position="223"/>
    </location>
</feature>
<dbReference type="PANTHER" id="PTHR46085">
    <property type="entry name" value="ARFGAP/RECO-RELATED"/>
    <property type="match status" value="1"/>
</dbReference>
<keyword evidence="1" id="KW-0479">Metal-binding</keyword>
<feature type="region of interest" description="Disordered" evidence="2">
    <location>
        <begin position="182"/>
        <end position="223"/>
    </location>
</feature>
<feature type="region of interest" description="Disordered" evidence="2">
    <location>
        <begin position="109"/>
        <end position="145"/>
    </location>
</feature>
<accession>A0ABD3C1S2</accession>
<feature type="compositionally biased region" description="Basic and acidic residues" evidence="2">
    <location>
        <begin position="109"/>
        <end position="126"/>
    </location>
</feature>
<dbReference type="InterPro" id="IPR001164">
    <property type="entry name" value="ArfGAP_dom"/>
</dbReference>
<comment type="caution">
    <text evidence="4">The sequence shown here is derived from an EMBL/GenBank/DDBJ whole genome shotgun (WGS) entry which is preliminary data.</text>
</comment>
<sequence length="623" mass="68638">MMSKREEEKNEKIIRGLMKLPPNRRCINCHSLGPQYVCTNFWTFVCQICSGIHREFTHRVKSVSMAKFTSEEVYALQKGGNQRARDNVDKVREFIKNVYVKKIYAIEKSSDRPPRDSQNHVDETRRASSYHSYSQSPPYDFQYEERRYGKNVPSLTRKSGSDRGLYEGKIFSFLSPNRLSGANDGSYPRASDYSVSSGGDRFRSDGLSPLSSQREIGSPFSDTSSYFSIDTGHHNVNNGGRTWRSQRSESSGSFGSFDSLSFKSVNSVGLQEVASKPEQSSDTFHNKTSSSQPQSSIPTTFHGLDLFSKPFAPQNVTFTPMTRNSNPPELPVAQSVDLFQQSPIHSVATVSEQTNNGGWETFDVPQNLVSVGTEKSNPNAVSSSDGNIVGIRNPFSLDQSSSNQNPAYHEPSASMQAIWHNGVQNVETTTSNALLWNVFEDYPGQQPVDDVAKTSDRATVLHASYANKHRGFEVYKDLVNKGNVRTPLEIEPPSSSFSHFNMLTHDFSTSAVMAGVPSFETEHKPTNPFDLPCDAVLESSNITPFWDMSSLQAALPNNYTPAPYVGDANESWFLQNSVASYAPGVATFDSPSGSLGFIVGQAPITQISRVSQGPASAGGNPFA</sequence>
<keyword evidence="1" id="KW-0863">Zinc-finger</keyword>
<evidence type="ECO:0000313" key="4">
    <source>
        <dbReference type="EMBL" id="KAL3623706.1"/>
    </source>
</evidence>
<organism evidence="4 5">
    <name type="scientific">Castilleja foliolosa</name>
    <dbReference type="NCBI Taxonomy" id="1961234"/>
    <lineage>
        <taxon>Eukaryota</taxon>
        <taxon>Viridiplantae</taxon>
        <taxon>Streptophyta</taxon>
        <taxon>Embryophyta</taxon>
        <taxon>Tracheophyta</taxon>
        <taxon>Spermatophyta</taxon>
        <taxon>Magnoliopsida</taxon>
        <taxon>eudicotyledons</taxon>
        <taxon>Gunneridae</taxon>
        <taxon>Pentapetalae</taxon>
        <taxon>asterids</taxon>
        <taxon>lamiids</taxon>
        <taxon>Lamiales</taxon>
        <taxon>Orobanchaceae</taxon>
        <taxon>Pedicularideae</taxon>
        <taxon>Castillejinae</taxon>
        <taxon>Castilleja</taxon>
    </lineage>
</organism>
<protein>
    <recommendedName>
        <fullName evidence="3">Arf-GAP domain-containing protein</fullName>
    </recommendedName>
</protein>
<feature type="compositionally biased region" description="Low complexity" evidence="2">
    <location>
        <begin position="288"/>
        <end position="299"/>
    </location>
</feature>
<dbReference type="SUPFAM" id="SSF57863">
    <property type="entry name" value="ArfGap/RecO-like zinc finger"/>
    <property type="match status" value="1"/>
</dbReference>
<proteinExistence type="predicted"/>
<name>A0ABD3C1S2_9LAMI</name>
<dbReference type="Gene3D" id="1.10.220.150">
    <property type="entry name" value="Arf GTPase activating protein"/>
    <property type="match status" value="1"/>
</dbReference>
<evidence type="ECO:0000259" key="3">
    <source>
        <dbReference type="PROSITE" id="PS50115"/>
    </source>
</evidence>
<gene>
    <name evidence="4" type="ORF">CASFOL_032522</name>
</gene>
<dbReference type="InterPro" id="IPR038508">
    <property type="entry name" value="ArfGAP_dom_sf"/>
</dbReference>
<dbReference type="InterPro" id="IPR037278">
    <property type="entry name" value="ARFGAP/RecO"/>
</dbReference>
<dbReference type="AlphaFoldDB" id="A0ABD3C1S2"/>
<dbReference type="Proteomes" id="UP001632038">
    <property type="component" value="Unassembled WGS sequence"/>
</dbReference>
<evidence type="ECO:0000313" key="5">
    <source>
        <dbReference type="Proteomes" id="UP001632038"/>
    </source>
</evidence>
<dbReference type="EMBL" id="JAVIJP010000054">
    <property type="protein sequence ID" value="KAL3623706.1"/>
    <property type="molecule type" value="Genomic_DNA"/>
</dbReference>
<reference evidence="5" key="1">
    <citation type="journal article" date="2024" name="IScience">
        <title>Strigolactones Initiate the Formation of Haustorium-like Structures in Castilleja.</title>
        <authorList>
            <person name="Buerger M."/>
            <person name="Peterson D."/>
            <person name="Chory J."/>
        </authorList>
    </citation>
    <scope>NUCLEOTIDE SEQUENCE [LARGE SCALE GENOMIC DNA]</scope>
</reference>
<dbReference type="PROSITE" id="PS50115">
    <property type="entry name" value="ARFGAP"/>
    <property type="match status" value="1"/>
</dbReference>
<keyword evidence="5" id="KW-1185">Reference proteome</keyword>
<dbReference type="SMART" id="SM00105">
    <property type="entry name" value="ArfGap"/>
    <property type="match status" value="1"/>
</dbReference>
<dbReference type="Pfam" id="PF01412">
    <property type="entry name" value="ArfGap"/>
    <property type="match status" value="1"/>
</dbReference>
<evidence type="ECO:0000256" key="1">
    <source>
        <dbReference type="PROSITE-ProRule" id="PRU00288"/>
    </source>
</evidence>
<dbReference type="GO" id="GO:0008270">
    <property type="term" value="F:zinc ion binding"/>
    <property type="evidence" value="ECO:0007669"/>
    <property type="project" value="UniProtKB-KW"/>
</dbReference>
<dbReference type="InterPro" id="IPR044820">
    <property type="entry name" value="AGD14-like"/>
</dbReference>
<keyword evidence="1" id="KW-0862">Zinc</keyword>
<feature type="region of interest" description="Disordered" evidence="2">
    <location>
        <begin position="271"/>
        <end position="299"/>
    </location>
</feature>
<feature type="compositionally biased region" description="Polar residues" evidence="2">
    <location>
        <begin position="277"/>
        <end position="287"/>
    </location>
</feature>